<dbReference type="OrthoDB" id="527344at2759"/>
<evidence type="ECO:0000256" key="3">
    <source>
        <dbReference type="ARBA" id="ARBA00022833"/>
    </source>
</evidence>
<accession>K0RWF9</accession>
<evidence type="ECO:0000256" key="4">
    <source>
        <dbReference type="PROSITE-ProRule" id="PRU00175"/>
    </source>
</evidence>
<dbReference type="PROSITE" id="PS50089">
    <property type="entry name" value="ZF_RING_2"/>
    <property type="match status" value="1"/>
</dbReference>
<evidence type="ECO:0000313" key="7">
    <source>
        <dbReference type="Proteomes" id="UP000266841"/>
    </source>
</evidence>
<dbReference type="Gene3D" id="3.30.40.10">
    <property type="entry name" value="Zinc/RING finger domain, C3HC4 (zinc finger)"/>
    <property type="match status" value="1"/>
</dbReference>
<keyword evidence="2 4" id="KW-0863">Zinc-finger</keyword>
<dbReference type="Proteomes" id="UP000266841">
    <property type="component" value="Unassembled WGS sequence"/>
</dbReference>
<dbReference type="SUPFAM" id="SSF57850">
    <property type="entry name" value="RING/U-box"/>
    <property type="match status" value="1"/>
</dbReference>
<dbReference type="SMART" id="SM00184">
    <property type="entry name" value="RING"/>
    <property type="match status" value="1"/>
</dbReference>
<evidence type="ECO:0000259" key="5">
    <source>
        <dbReference type="PROSITE" id="PS50089"/>
    </source>
</evidence>
<dbReference type="Pfam" id="PF13445">
    <property type="entry name" value="zf-RING_UBOX"/>
    <property type="match status" value="1"/>
</dbReference>
<dbReference type="InterPro" id="IPR001841">
    <property type="entry name" value="Znf_RING"/>
</dbReference>
<keyword evidence="3" id="KW-0862">Zinc</keyword>
<gene>
    <name evidence="6" type="ORF">THAOC_23300</name>
</gene>
<sequence length="160" mass="18147">MNECGICLGEWTNPVRLPCGHSFCADCLSGWKPKHGFEQAEKGQRKRCPLCRAALPPSRDQISEMKGAKLLMKNTSHPDYEDHVLRVKRFEAEYGEDWDGTMIEYDSDFVNLPMYVGIALNKGNVRAVLQWLSKGNIRERVNAKCEEAGNLGLLYLSARR</sequence>
<reference evidence="6 7" key="1">
    <citation type="journal article" date="2012" name="Genome Biol.">
        <title>Genome and low-iron response of an oceanic diatom adapted to chronic iron limitation.</title>
        <authorList>
            <person name="Lommer M."/>
            <person name="Specht M."/>
            <person name="Roy A.S."/>
            <person name="Kraemer L."/>
            <person name="Andreson R."/>
            <person name="Gutowska M.A."/>
            <person name="Wolf J."/>
            <person name="Bergner S.V."/>
            <person name="Schilhabel M.B."/>
            <person name="Klostermeier U.C."/>
            <person name="Beiko R.G."/>
            <person name="Rosenstiel P."/>
            <person name="Hippler M."/>
            <person name="Laroche J."/>
        </authorList>
    </citation>
    <scope>NUCLEOTIDE SEQUENCE [LARGE SCALE GENOMIC DNA]</scope>
    <source>
        <strain evidence="6 7">CCMP1005</strain>
    </source>
</reference>
<keyword evidence="1" id="KW-0479">Metal-binding</keyword>
<dbReference type="PROSITE" id="PS00518">
    <property type="entry name" value="ZF_RING_1"/>
    <property type="match status" value="1"/>
</dbReference>
<dbReference type="InterPro" id="IPR017907">
    <property type="entry name" value="Znf_RING_CS"/>
</dbReference>
<comment type="caution">
    <text evidence="6">The sequence shown here is derived from an EMBL/GenBank/DDBJ whole genome shotgun (WGS) entry which is preliminary data.</text>
</comment>
<organism evidence="6 7">
    <name type="scientific">Thalassiosira oceanica</name>
    <name type="common">Marine diatom</name>
    <dbReference type="NCBI Taxonomy" id="159749"/>
    <lineage>
        <taxon>Eukaryota</taxon>
        <taxon>Sar</taxon>
        <taxon>Stramenopiles</taxon>
        <taxon>Ochrophyta</taxon>
        <taxon>Bacillariophyta</taxon>
        <taxon>Coscinodiscophyceae</taxon>
        <taxon>Thalassiosirophycidae</taxon>
        <taxon>Thalassiosirales</taxon>
        <taxon>Thalassiosiraceae</taxon>
        <taxon>Thalassiosira</taxon>
    </lineage>
</organism>
<dbReference type="EMBL" id="AGNL01030623">
    <property type="protein sequence ID" value="EJK56749.1"/>
    <property type="molecule type" value="Genomic_DNA"/>
</dbReference>
<name>K0RWF9_THAOC</name>
<evidence type="ECO:0000256" key="2">
    <source>
        <dbReference type="ARBA" id="ARBA00022771"/>
    </source>
</evidence>
<dbReference type="AlphaFoldDB" id="K0RWF9"/>
<dbReference type="InterPro" id="IPR013083">
    <property type="entry name" value="Znf_RING/FYVE/PHD"/>
</dbReference>
<dbReference type="GO" id="GO:0008270">
    <property type="term" value="F:zinc ion binding"/>
    <property type="evidence" value="ECO:0007669"/>
    <property type="project" value="UniProtKB-KW"/>
</dbReference>
<evidence type="ECO:0000256" key="1">
    <source>
        <dbReference type="ARBA" id="ARBA00022723"/>
    </source>
</evidence>
<dbReference type="PANTHER" id="PTHR12109">
    <property type="entry name" value="RING FINGER PROTEIN 141-RELATED"/>
    <property type="match status" value="1"/>
</dbReference>
<protein>
    <recommendedName>
        <fullName evidence="5">RING-type domain-containing protein</fullName>
    </recommendedName>
</protein>
<evidence type="ECO:0000313" key="6">
    <source>
        <dbReference type="EMBL" id="EJK56749.1"/>
    </source>
</evidence>
<dbReference type="InterPro" id="IPR027370">
    <property type="entry name" value="Znf-RING_euk"/>
</dbReference>
<feature type="domain" description="RING-type" evidence="5">
    <location>
        <begin position="4"/>
        <end position="52"/>
    </location>
</feature>
<keyword evidence="7" id="KW-1185">Reference proteome</keyword>
<dbReference type="InterPro" id="IPR047126">
    <property type="entry name" value="RNF141-like"/>
</dbReference>
<proteinExistence type="predicted"/>